<dbReference type="GO" id="GO:0047617">
    <property type="term" value="F:fatty acyl-CoA hydrolase activity"/>
    <property type="evidence" value="ECO:0007669"/>
    <property type="project" value="InterPro"/>
</dbReference>
<gene>
    <name evidence="21" type="ORF">F0562_024686</name>
</gene>
<comment type="similarity">
    <text evidence="5">Belongs to the thioesterase PaaI family.</text>
</comment>
<evidence type="ECO:0000256" key="15">
    <source>
        <dbReference type="ARBA" id="ARBA00064709"/>
    </source>
</evidence>
<keyword evidence="19" id="KW-0472">Membrane</keyword>
<evidence type="ECO:0000256" key="3">
    <source>
        <dbReference type="ARBA" id="ARBA00004186"/>
    </source>
</evidence>
<feature type="transmembrane region" description="Helical" evidence="19">
    <location>
        <begin position="72"/>
        <end position="92"/>
    </location>
</feature>
<dbReference type="GO" id="GO:0005634">
    <property type="term" value="C:nucleus"/>
    <property type="evidence" value="ECO:0007669"/>
    <property type="project" value="UniProtKB-SubCell"/>
</dbReference>
<comment type="subunit">
    <text evidence="15">Homotetramer. Interacts with PCTP.</text>
</comment>
<organism evidence="21 22">
    <name type="scientific">Nyssa sinensis</name>
    <dbReference type="NCBI Taxonomy" id="561372"/>
    <lineage>
        <taxon>Eukaryota</taxon>
        <taxon>Viridiplantae</taxon>
        <taxon>Streptophyta</taxon>
        <taxon>Embryophyta</taxon>
        <taxon>Tracheophyta</taxon>
        <taxon>Spermatophyta</taxon>
        <taxon>Magnoliopsida</taxon>
        <taxon>eudicotyledons</taxon>
        <taxon>Gunneridae</taxon>
        <taxon>Pentapetalae</taxon>
        <taxon>asterids</taxon>
        <taxon>Cornales</taxon>
        <taxon>Nyssaceae</taxon>
        <taxon>Nyssa</taxon>
    </lineage>
</organism>
<evidence type="ECO:0000256" key="14">
    <source>
        <dbReference type="ARBA" id="ARBA00058205"/>
    </source>
</evidence>
<dbReference type="InterPro" id="IPR006683">
    <property type="entry name" value="Thioestr_dom"/>
</dbReference>
<comment type="function">
    <text evidence="14">Catalyzes the hydrolysis of acyl-CoAs into free fatty acids and coenzyme A (CoASH), regulating their respective intracellular levels. Has acyl-CoA thioesterase activity towards medium (C12) and long-chain (C18) fatty acyl-CoA substrates. Can also hydrolyze 3-hydroxyphenylacetyl-CoA and 3,4-dihydroxyphenylacetyl-CoA (in vitro). May play a role in controlling adaptive thermogenesis.</text>
</comment>
<dbReference type="Gene3D" id="3.10.129.10">
    <property type="entry name" value="Hotdog Thioesterase"/>
    <property type="match status" value="1"/>
</dbReference>
<evidence type="ECO:0000256" key="6">
    <source>
        <dbReference type="ARBA" id="ARBA00022490"/>
    </source>
</evidence>
<evidence type="ECO:0000256" key="11">
    <source>
        <dbReference type="ARBA" id="ARBA00023212"/>
    </source>
</evidence>
<dbReference type="GO" id="GO:0005739">
    <property type="term" value="C:mitochondrion"/>
    <property type="evidence" value="ECO:0007669"/>
    <property type="project" value="UniProtKB-SubCell"/>
</dbReference>
<keyword evidence="7" id="KW-0378">Hydrolase</keyword>
<keyword evidence="19" id="KW-0812">Transmembrane</keyword>
<dbReference type="GO" id="GO:0005819">
    <property type="term" value="C:spindle"/>
    <property type="evidence" value="ECO:0007669"/>
    <property type="project" value="UniProtKB-SubCell"/>
</dbReference>
<evidence type="ECO:0000256" key="2">
    <source>
        <dbReference type="ARBA" id="ARBA00004173"/>
    </source>
</evidence>
<evidence type="ECO:0000256" key="13">
    <source>
        <dbReference type="ARBA" id="ARBA00052976"/>
    </source>
</evidence>
<evidence type="ECO:0000256" key="5">
    <source>
        <dbReference type="ARBA" id="ARBA00008324"/>
    </source>
</evidence>
<dbReference type="PANTHER" id="PTHR21660">
    <property type="entry name" value="THIOESTERASE SUPERFAMILY MEMBER-RELATED"/>
    <property type="match status" value="1"/>
</dbReference>
<keyword evidence="22" id="KW-1185">Reference proteome</keyword>
<dbReference type="AlphaFoldDB" id="A0A5J5BB37"/>
<name>A0A5J5BB37_9ASTE</name>
<dbReference type="GO" id="GO:0006629">
    <property type="term" value="P:lipid metabolic process"/>
    <property type="evidence" value="ECO:0007669"/>
    <property type="project" value="UniProtKB-KW"/>
</dbReference>
<evidence type="ECO:0000259" key="20">
    <source>
        <dbReference type="Pfam" id="PF03061"/>
    </source>
</evidence>
<accession>A0A5J5BB37</accession>
<keyword evidence="19" id="KW-1133">Transmembrane helix</keyword>
<evidence type="ECO:0000256" key="16">
    <source>
        <dbReference type="ARBA" id="ARBA00067273"/>
    </source>
</evidence>
<dbReference type="GO" id="GO:0005829">
    <property type="term" value="C:cytosol"/>
    <property type="evidence" value="ECO:0007669"/>
    <property type="project" value="UniProtKB-SubCell"/>
</dbReference>
<dbReference type="CDD" id="cd03443">
    <property type="entry name" value="PaaI_thioesterase"/>
    <property type="match status" value="1"/>
</dbReference>
<keyword evidence="11" id="KW-0206">Cytoskeleton</keyword>
<dbReference type="Pfam" id="PF04749">
    <property type="entry name" value="PLAC8"/>
    <property type="match status" value="1"/>
</dbReference>
<evidence type="ECO:0000313" key="22">
    <source>
        <dbReference type="Proteomes" id="UP000325577"/>
    </source>
</evidence>
<keyword evidence="8" id="KW-0007">Acetylation</keyword>
<keyword evidence="9" id="KW-0443">Lipid metabolism</keyword>
<evidence type="ECO:0000256" key="1">
    <source>
        <dbReference type="ARBA" id="ARBA00004123"/>
    </source>
</evidence>
<reference evidence="21 22" key="1">
    <citation type="submission" date="2019-09" db="EMBL/GenBank/DDBJ databases">
        <title>A chromosome-level genome assembly of the Chinese tupelo Nyssa sinensis.</title>
        <authorList>
            <person name="Yang X."/>
            <person name="Kang M."/>
            <person name="Yang Y."/>
            <person name="Xiong H."/>
            <person name="Wang M."/>
            <person name="Zhang Z."/>
            <person name="Wang Z."/>
            <person name="Wu H."/>
            <person name="Ma T."/>
            <person name="Liu J."/>
            <person name="Xi Z."/>
        </authorList>
    </citation>
    <scope>NUCLEOTIDE SEQUENCE [LARGE SCALE GENOMIC DNA]</scope>
    <source>
        <strain evidence="21">J267</strain>
        <tissue evidence="21">Leaf</tissue>
    </source>
</reference>
<evidence type="ECO:0000256" key="10">
    <source>
        <dbReference type="ARBA" id="ARBA00023128"/>
    </source>
</evidence>
<dbReference type="OrthoDB" id="46529at2759"/>
<evidence type="ECO:0000256" key="7">
    <source>
        <dbReference type="ARBA" id="ARBA00022801"/>
    </source>
</evidence>
<dbReference type="InterPro" id="IPR029069">
    <property type="entry name" value="HotDog_dom_sf"/>
</dbReference>
<comment type="catalytic activity">
    <reaction evidence="13">
        <text>a fatty acyl-CoA + H2O = a fatty acid + CoA + H(+)</text>
        <dbReference type="Rhea" id="RHEA:16781"/>
        <dbReference type="ChEBI" id="CHEBI:15377"/>
        <dbReference type="ChEBI" id="CHEBI:15378"/>
        <dbReference type="ChEBI" id="CHEBI:28868"/>
        <dbReference type="ChEBI" id="CHEBI:57287"/>
        <dbReference type="ChEBI" id="CHEBI:77636"/>
    </reaction>
    <physiologicalReaction direction="left-to-right" evidence="13">
        <dbReference type="Rhea" id="RHEA:16782"/>
    </physiologicalReaction>
</comment>
<dbReference type="EMBL" id="CM018036">
    <property type="protein sequence ID" value="KAA8540395.1"/>
    <property type="molecule type" value="Genomic_DNA"/>
</dbReference>
<evidence type="ECO:0000256" key="19">
    <source>
        <dbReference type="SAM" id="Phobius"/>
    </source>
</evidence>
<dbReference type="InterPro" id="IPR039298">
    <property type="entry name" value="ACOT13"/>
</dbReference>
<keyword evidence="12" id="KW-0539">Nucleus</keyword>
<keyword evidence="6" id="KW-0963">Cytoplasm</keyword>
<keyword evidence="10" id="KW-0496">Mitochondrion</keyword>
<evidence type="ECO:0000256" key="12">
    <source>
        <dbReference type="ARBA" id="ARBA00023242"/>
    </source>
</evidence>
<dbReference type="PANTHER" id="PTHR21660:SF1">
    <property type="entry name" value="ACYL-COENZYME A THIOESTERASE 13"/>
    <property type="match status" value="1"/>
</dbReference>
<sequence>MGRIEPHELDGTLQQLTEPAAIAEAAQLQEQVGNNFSSQDHSTCRMVGNTVIGHPWTTGLFDCHEHQTNACLLGSFIYLLMMPALCSQWIMGSKYRTKLRRRYDLVEAPYEDVISHVFCLLCSLCQEFRELKNRGLDPALGHELEALTLDGIQVKHVEKGFIRCNFVIPKHLSDRDGNWQVGAIAILVDDVGAAAIFSTHDHIKASVAFDISYYSTVKIQEEVEIEAKVVGNKGKLSSVLVKIKKKESGEMVAMGKQWMASITVPELSKL</sequence>
<proteinExistence type="inferred from homology"/>
<dbReference type="Pfam" id="PF03061">
    <property type="entry name" value="4HBT"/>
    <property type="match status" value="1"/>
</dbReference>
<comment type="subcellular location">
    <subcellularLocation>
        <location evidence="3">Cytoplasm</location>
        <location evidence="3">Cytoskeleton</location>
        <location evidence="3">Spindle</location>
    </subcellularLocation>
    <subcellularLocation>
        <location evidence="4">Cytoplasm</location>
        <location evidence="4">Cytosol</location>
    </subcellularLocation>
    <subcellularLocation>
        <location evidence="2">Mitochondrion</location>
    </subcellularLocation>
    <subcellularLocation>
        <location evidence="1">Nucleus</location>
    </subcellularLocation>
</comment>
<feature type="domain" description="Thioesterase" evidence="20">
    <location>
        <begin position="182"/>
        <end position="250"/>
    </location>
</feature>
<evidence type="ECO:0000256" key="8">
    <source>
        <dbReference type="ARBA" id="ARBA00022990"/>
    </source>
</evidence>
<evidence type="ECO:0000256" key="17">
    <source>
        <dbReference type="ARBA" id="ARBA00081533"/>
    </source>
</evidence>
<dbReference type="FunFam" id="3.10.129.10:FF:000021">
    <property type="entry name" value="Acyl-coenzyme A thioesterase 13"/>
    <property type="match status" value="1"/>
</dbReference>
<dbReference type="InterPro" id="IPR006461">
    <property type="entry name" value="PLAC_motif_containing"/>
</dbReference>
<dbReference type="SUPFAM" id="SSF54637">
    <property type="entry name" value="Thioesterase/thiol ester dehydrase-isomerase"/>
    <property type="match status" value="1"/>
</dbReference>
<evidence type="ECO:0000256" key="18">
    <source>
        <dbReference type="ARBA" id="ARBA00083956"/>
    </source>
</evidence>
<evidence type="ECO:0000256" key="9">
    <source>
        <dbReference type="ARBA" id="ARBA00023098"/>
    </source>
</evidence>
<evidence type="ECO:0000313" key="21">
    <source>
        <dbReference type="EMBL" id="KAA8540395.1"/>
    </source>
</evidence>
<protein>
    <recommendedName>
        <fullName evidence="16">Acyl-coenzyme A thioesterase 13</fullName>
    </recommendedName>
    <alternativeName>
        <fullName evidence="17">Hotdog-fold thioesterase superfamily member 2</fullName>
    </alternativeName>
    <alternativeName>
        <fullName evidence="18">Thioesterase superfamily member 2</fullName>
    </alternativeName>
</protein>
<dbReference type="Proteomes" id="UP000325577">
    <property type="component" value="Linkage Group LG13"/>
</dbReference>
<dbReference type="NCBIfam" id="TIGR01571">
    <property type="entry name" value="A_thal_Cys_rich"/>
    <property type="match status" value="1"/>
</dbReference>
<evidence type="ECO:0000256" key="4">
    <source>
        <dbReference type="ARBA" id="ARBA00004514"/>
    </source>
</evidence>